<name>A0A6V7WN15_MELEN</name>
<dbReference type="Proteomes" id="UP000580250">
    <property type="component" value="Unassembled WGS sequence"/>
</dbReference>
<proteinExistence type="predicted"/>
<dbReference type="AlphaFoldDB" id="A0A6V7WN15"/>
<keyword evidence="1" id="KW-1133">Transmembrane helix</keyword>
<dbReference type="EMBL" id="CAJEWN010000688">
    <property type="protein sequence ID" value="CAD2188379.1"/>
    <property type="molecule type" value="Genomic_DNA"/>
</dbReference>
<feature type="transmembrane region" description="Helical" evidence="1">
    <location>
        <begin position="155"/>
        <end position="175"/>
    </location>
</feature>
<keyword evidence="1" id="KW-0812">Transmembrane</keyword>
<reference evidence="2 3" key="1">
    <citation type="submission" date="2020-08" db="EMBL/GenBank/DDBJ databases">
        <authorList>
            <person name="Koutsovoulos G."/>
            <person name="Danchin GJ E."/>
        </authorList>
    </citation>
    <scope>NUCLEOTIDE SEQUENCE [LARGE SCALE GENOMIC DNA]</scope>
</reference>
<keyword evidence="1" id="KW-0472">Membrane</keyword>
<dbReference type="Gene3D" id="2.60.120.920">
    <property type="match status" value="1"/>
</dbReference>
<evidence type="ECO:0000256" key="1">
    <source>
        <dbReference type="SAM" id="Phobius"/>
    </source>
</evidence>
<accession>A0A6V7WN15</accession>
<organism evidence="2 3">
    <name type="scientific">Meloidogyne enterolobii</name>
    <name type="common">Root-knot nematode worm</name>
    <name type="synonym">Meloidogyne mayaguensis</name>
    <dbReference type="NCBI Taxonomy" id="390850"/>
    <lineage>
        <taxon>Eukaryota</taxon>
        <taxon>Metazoa</taxon>
        <taxon>Ecdysozoa</taxon>
        <taxon>Nematoda</taxon>
        <taxon>Chromadorea</taxon>
        <taxon>Rhabditida</taxon>
        <taxon>Tylenchina</taxon>
        <taxon>Tylenchomorpha</taxon>
        <taxon>Tylenchoidea</taxon>
        <taxon>Meloidogynidae</taxon>
        <taxon>Meloidogyninae</taxon>
        <taxon>Meloidogyne</taxon>
    </lineage>
</organism>
<sequence>MSVKPQNCPNYSLYYFEIKCKFVQELYICKARMTINLKNCTTNKYIRYIANSAVIIHENAQSFTLSPVSFNNNDIFGCGLVYPPFNMNRSPYVFFTQNGKQIGKCLLLKDNPASYKAFVDVTCCSVKANFGNDLEDKPFKYDISKHSMQGCYGNLFYKFCCIDLPVLFFIILFGLKFK</sequence>
<dbReference type="OrthoDB" id="258495at2759"/>
<gene>
    <name evidence="2" type="ORF">MENT_LOCUS41024</name>
</gene>
<dbReference type="InterPro" id="IPR043136">
    <property type="entry name" value="B30.2/SPRY_sf"/>
</dbReference>
<comment type="caution">
    <text evidence="2">The sequence shown here is derived from an EMBL/GenBank/DDBJ whole genome shotgun (WGS) entry which is preliminary data.</text>
</comment>
<protein>
    <submittedName>
        <fullName evidence="2">Uncharacterized protein</fullName>
    </submittedName>
</protein>
<evidence type="ECO:0000313" key="2">
    <source>
        <dbReference type="EMBL" id="CAD2188379.1"/>
    </source>
</evidence>
<evidence type="ECO:0000313" key="3">
    <source>
        <dbReference type="Proteomes" id="UP000580250"/>
    </source>
</evidence>